<evidence type="ECO:0000259" key="2">
    <source>
        <dbReference type="Pfam" id="PF05018"/>
    </source>
</evidence>
<feature type="compositionally biased region" description="Low complexity" evidence="1">
    <location>
        <begin position="215"/>
        <end position="224"/>
    </location>
</feature>
<feature type="compositionally biased region" description="Low complexity" evidence="1">
    <location>
        <begin position="405"/>
        <end position="422"/>
    </location>
</feature>
<proteinExistence type="predicted"/>
<evidence type="ECO:0000313" key="3">
    <source>
        <dbReference type="EMBL" id="PNH10430.1"/>
    </source>
</evidence>
<evidence type="ECO:0000256" key="1">
    <source>
        <dbReference type="SAM" id="MobiDB-lite"/>
    </source>
</evidence>
<sequence length="524" mass="53131">MALFGNEYQGGPHVDVLGTHGQNPLGPWKVSGPQKGVQKVYDKTLKGYVFVCSGGCRMVLPRDDRAVLGLVQPHLLLQLEISMGAHFSLEVGLTDASGTRRRVILSSSFSELKCTPLHCQVVGEVEESIALDSGVLWGGFGVDEDDDMLGSRHFREQRAAGEALDLEAAGGVVRSGPSFGPPVGGGGGGGYEGVPGYGSTDRSPPSGGGGGGGPPAAAAAAAAAQQLQYNLPPMGAGGPSPPSTAAHGTRGPPARWPSMPAAGGGGVEEGLSPPRPPLHPHNAAGPLSPPIRCSGARVAPPPPPPPPPAGGGGANGGVREGEAITHHHQSSLYHYHMGDGGVDPPPRRELREATFAGFVRRDGSHGGDGGYDPLLDEDALLAGHMHDMDAYDNHHHLPYDHPRPADQGAAQGQPGQPHAGGASSDWGRVDQRPTPADLRNDHRAFTPPVIPASKALGLALGGGPGGAAGAQVLRVGGGAGGTGGGAGGGVVAPAGGEAMLDVVYDPVLNCYYDGATGQYYELKK</sequence>
<feature type="compositionally biased region" description="Pro residues" evidence="1">
    <location>
        <begin position="299"/>
        <end position="309"/>
    </location>
</feature>
<accession>A0A2J8AD34</accession>
<dbReference type="Pfam" id="PF05018">
    <property type="entry name" value="CFA20_dom"/>
    <property type="match status" value="1"/>
</dbReference>
<comment type="caution">
    <text evidence="3">The sequence shown here is derived from an EMBL/GenBank/DDBJ whole genome shotgun (WGS) entry which is preliminary data.</text>
</comment>
<feature type="compositionally biased region" description="Basic and acidic residues" evidence="1">
    <location>
        <begin position="392"/>
        <end position="404"/>
    </location>
</feature>
<evidence type="ECO:0000313" key="4">
    <source>
        <dbReference type="Proteomes" id="UP000236333"/>
    </source>
</evidence>
<dbReference type="Proteomes" id="UP000236333">
    <property type="component" value="Unassembled WGS sequence"/>
</dbReference>
<protein>
    <recommendedName>
        <fullName evidence="2">CFA20 domain-containing protein</fullName>
    </recommendedName>
</protein>
<dbReference type="EMBL" id="PGGS01000056">
    <property type="protein sequence ID" value="PNH10430.1"/>
    <property type="molecule type" value="Genomic_DNA"/>
</dbReference>
<feature type="compositionally biased region" description="Gly residues" evidence="1">
    <location>
        <begin position="182"/>
        <end position="196"/>
    </location>
</feature>
<feature type="region of interest" description="Disordered" evidence="1">
    <location>
        <begin position="172"/>
        <end position="320"/>
    </location>
</feature>
<name>A0A2J8AD34_9CHLO</name>
<dbReference type="OrthoDB" id="10261083at2759"/>
<feature type="region of interest" description="Disordered" evidence="1">
    <location>
        <begin position="392"/>
        <end position="443"/>
    </location>
</feature>
<dbReference type="InterPro" id="IPR040441">
    <property type="entry name" value="CFA20/CFAP20DC"/>
</dbReference>
<dbReference type="PANTHER" id="PTHR12458">
    <property type="entry name" value="ORF PROTEIN"/>
    <property type="match status" value="1"/>
</dbReference>
<gene>
    <name evidence="3" type="ORF">TSOC_002824</name>
</gene>
<reference evidence="3 4" key="1">
    <citation type="journal article" date="2017" name="Mol. Biol. Evol.">
        <title>The 4-celled Tetrabaena socialis nuclear genome reveals the essential components for genetic control of cell number at the origin of multicellularity in the volvocine lineage.</title>
        <authorList>
            <person name="Featherston J."/>
            <person name="Arakaki Y."/>
            <person name="Hanschen E.R."/>
            <person name="Ferris P.J."/>
            <person name="Michod R.E."/>
            <person name="Olson B.J.S.C."/>
            <person name="Nozaki H."/>
            <person name="Durand P.M."/>
        </authorList>
    </citation>
    <scope>NUCLEOTIDE SEQUENCE [LARGE SCALE GENOMIC DNA]</scope>
    <source>
        <strain evidence="3 4">NIES-571</strain>
    </source>
</reference>
<keyword evidence="4" id="KW-1185">Reference proteome</keyword>
<feature type="domain" description="CFA20" evidence="2">
    <location>
        <begin position="4"/>
        <end position="121"/>
    </location>
</feature>
<dbReference type="AlphaFoldDB" id="A0A2J8AD34"/>
<organism evidence="3 4">
    <name type="scientific">Tetrabaena socialis</name>
    <dbReference type="NCBI Taxonomy" id="47790"/>
    <lineage>
        <taxon>Eukaryota</taxon>
        <taxon>Viridiplantae</taxon>
        <taxon>Chlorophyta</taxon>
        <taxon>core chlorophytes</taxon>
        <taxon>Chlorophyceae</taxon>
        <taxon>CS clade</taxon>
        <taxon>Chlamydomonadales</taxon>
        <taxon>Tetrabaenaceae</taxon>
        <taxon>Tetrabaena</taxon>
    </lineage>
</organism>
<dbReference type="InterPro" id="IPR007714">
    <property type="entry name" value="CFA20_dom"/>
</dbReference>